<evidence type="ECO:0000256" key="9">
    <source>
        <dbReference type="HAMAP-Rule" id="MF_00625"/>
    </source>
</evidence>
<accession>A0AAE9XI86</accession>
<evidence type="ECO:0000256" key="6">
    <source>
        <dbReference type="ARBA" id="ARBA00022840"/>
    </source>
</evidence>
<name>A0AAE9XI86_9ENTE</name>
<evidence type="ECO:0000256" key="1">
    <source>
        <dbReference type="ARBA" id="ARBA00008026"/>
    </source>
</evidence>
<feature type="binding site" description="in other chain" evidence="9">
    <location>
        <position position="20"/>
    </location>
    <ligand>
        <name>ATP</name>
        <dbReference type="ChEBI" id="CHEBI:30616"/>
        <note>ligand shared between dimeric partners</note>
    </ligand>
</feature>
<keyword evidence="4 9" id="KW-0547">Nucleotide-binding</keyword>
<dbReference type="InterPro" id="IPR036921">
    <property type="entry name" value="PurM-like_N_sf"/>
</dbReference>
<dbReference type="NCBIfam" id="TIGR00476">
    <property type="entry name" value="selD"/>
    <property type="match status" value="1"/>
</dbReference>
<dbReference type="RefSeq" id="WP_126763385.1">
    <property type="nucleotide sequence ID" value="NZ_CP097044.1"/>
</dbReference>
<keyword evidence="5 9" id="KW-0418">Kinase</keyword>
<dbReference type="PIRSF" id="PIRSF036407">
    <property type="entry name" value="Selenphspht_syn"/>
    <property type="match status" value="1"/>
</dbReference>
<gene>
    <name evidence="9 12" type="primary">selD</name>
    <name evidence="12" type="ORF">PML95_08905</name>
</gene>
<dbReference type="Pfam" id="PF02769">
    <property type="entry name" value="AIRS_C"/>
    <property type="match status" value="1"/>
</dbReference>
<dbReference type="SUPFAM" id="SSF56042">
    <property type="entry name" value="PurM C-terminal domain-like"/>
    <property type="match status" value="1"/>
</dbReference>
<evidence type="ECO:0000256" key="5">
    <source>
        <dbReference type="ARBA" id="ARBA00022777"/>
    </source>
</evidence>
<feature type="site" description="Important for catalytic activity" evidence="9">
    <location>
        <position position="20"/>
    </location>
</feature>
<dbReference type="EMBL" id="CP116507">
    <property type="protein sequence ID" value="WCG22500.1"/>
    <property type="molecule type" value="Genomic_DNA"/>
</dbReference>
<evidence type="ECO:0000256" key="2">
    <source>
        <dbReference type="ARBA" id="ARBA00022679"/>
    </source>
</evidence>
<dbReference type="SUPFAM" id="SSF55326">
    <property type="entry name" value="PurM N-terminal domain-like"/>
    <property type="match status" value="1"/>
</dbReference>
<dbReference type="GO" id="GO:0016260">
    <property type="term" value="P:selenocysteine biosynthetic process"/>
    <property type="evidence" value="ECO:0007669"/>
    <property type="project" value="InterPro"/>
</dbReference>
<proteinExistence type="inferred from homology"/>
<keyword evidence="3 9" id="KW-0479">Metal-binding</keyword>
<dbReference type="Proteomes" id="UP001179600">
    <property type="component" value="Chromosome"/>
</dbReference>
<dbReference type="GO" id="GO:0004756">
    <property type="term" value="F:selenide, water dikinase activity"/>
    <property type="evidence" value="ECO:0007669"/>
    <property type="project" value="UniProtKB-UniRule"/>
</dbReference>
<dbReference type="GO" id="GO:0000287">
    <property type="term" value="F:magnesium ion binding"/>
    <property type="evidence" value="ECO:0007669"/>
    <property type="project" value="UniProtKB-UniRule"/>
</dbReference>
<evidence type="ECO:0000256" key="4">
    <source>
        <dbReference type="ARBA" id="ARBA00022741"/>
    </source>
</evidence>
<keyword evidence="7 9" id="KW-0460">Magnesium</keyword>
<dbReference type="Gene3D" id="3.30.1330.10">
    <property type="entry name" value="PurM-like, N-terminal domain"/>
    <property type="match status" value="1"/>
</dbReference>
<keyword evidence="2 9" id="KW-0808">Transferase</keyword>
<feature type="binding site" evidence="9">
    <location>
        <begin position="137"/>
        <end position="139"/>
    </location>
    <ligand>
        <name>ATP</name>
        <dbReference type="ChEBI" id="CHEBI:30616"/>
        <note>ligand shared between dimeric partners</note>
    </ligand>
</feature>
<dbReference type="InterPro" id="IPR016188">
    <property type="entry name" value="PurM-like_N"/>
</dbReference>
<feature type="binding site" evidence="9">
    <location>
        <position position="90"/>
    </location>
    <ligand>
        <name>Mg(2+)</name>
        <dbReference type="ChEBI" id="CHEBI:18420"/>
    </ligand>
</feature>
<sequence>MSSDEVNGKELYICGGCNAKIGAGELSAILKNLPQPKSDKLLVGFGSSDDAAVYALSDEQALIQTLDFFPTMVSNPYLFGQIAATNALSDVYAMGGSVLTAMNIVCFPEEGDLDSLALILKGGAEKVQEAGGLLVGGHSIHDALPKYGLSVTGTVHPDKMITNQGARLGDYLILTKPIGVSVITSAYSIHETDEKTFQEAVASMTLLNKYAVEYMHEHAVSACTDVTGFGLLGHLLEMLSDDQQAVLWQSEIPYLPGAYDLANEFMITAGGQRNRNHLEDKVLFQMDDFAWEELLYDPQTSGGLLVSLPVEEAEAFLEKIKVHYPYARIIGQIVDKKTGPSIVVESGKE</sequence>
<keyword evidence="8 9" id="KW-0711">Selenium</keyword>
<dbReference type="HAMAP" id="MF_00625">
    <property type="entry name" value="SelD"/>
    <property type="match status" value="1"/>
</dbReference>
<feature type="binding site" evidence="9">
    <location>
        <position position="50"/>
    </location>
    <ligand>
        <name>Mg(2+)</name>
        <dbReference type="ChEBI" id="CHEBI:18420"/>
    </ligand>
</feature>
<comment type="cofactor">
    <cofactor evidence="9">
        <name>Mg(2+)</name>
        <dbReference type="ChEBI" id="CHEBI:18420"/>
    </cofactor>
    <text evidence="9">Binds 1 Mg(2+) ion per monomer.</text>
</comment>
<comment type="similarity">
    <text evidence="1 9">Belongs to the selenophosphate synthase 1 family. Class I subfamily.</text>
</comment>
<dbReference type="InterPro" id="IPR036676">
    <property type="entry name" value="PurM-like_C_sf"/>
</dbReference>
<evidence type="ECO:0000313" key="13">
    <source>
        <dbReference type="Proteomes" id="UP001179600"/>
    </source>
</evidence>
<dbReference type="Pfam" id="PF00586">
    <property type="entry name" value="AIRS"/>
    <property type="match status" value="1"/>
</dbReference>
<comment type="function">
    <text evidence="9">Synthesizes selenophosphate from selenide and ATP.</text>
</comment>
<dbReference type="InterPro" id="IPR010918">
    <property type="entry name" value="PurM-like_C_dom"/>
</dbReference>
<evidence type="ECO:0000256" key="7">
    <source>
        <dbReference type="ARBA" id="ARBA00022842"/>
    </source>
</evidence>
<feature type="binding site" description="in other chain" evidence="9">
    <location>
        <position position="67"/>
    </location>
    <ligand>
        <name>ATP</name>
        <dbReference type="ChEBI" id="CHEBI:30616"/>
        <note>ligand shared between dimeric partners</note>
    </ligand>
</feature>
<dbReference type="GO" id="GO:0005524">
    <property type="term" value="F:ATP binding"/>
    <property type="evidence" value="ECO:0007669"/>
    <property type="project" value="UniProtKB-UniRule"/>
</dbReference>
<dbReference type="PANTHER" id="PTHR10256:SF0">
    <property type="entry name" value="INACTIVE SELENIDE, WATER DIKINASE-LIKE PROTEIN-RELATED"/>
    <property type="match status" value="1"/>
</dbReference>
<dbReference type="PANTHER" id="PTHR10256">
    <property type="entry name" value="SELENIDE, WATER DIKINASE"/>
    <property type="match status" value="1"/>
</dbReference>
<feature type="domain" description="PurM-like C-terminal" evidence="11">
    <location>
        <begin position="169"/>
        <end position="337"/>
    </location>
</feature>
<feature type="active site" evidence="9">
    <location>
        <position position="17"/>
    </location>
</feature>
<feature type="binding site" description="in other chain" evidence="9">
    <location>
        <position position="90"/>
    </location>
    <ligand>
        <name>ATP</name>
        <dbReference type="ChEBI" id="CHEBI:30616"/>
        <note>ligand shared between dimeric partners</note>
    </ligand>
</feature>
<comment type="subunit">
    <text evidence="9">Homodimer.</text>
</comment>
<reference evidence="12" key="1">
    <citation type="submission" date="2023-01" db="EMBL/GenBank/DDBJ databases">
        <title>Oxazolidinone resistance genes in florfenicol resistant enterococci from beef cattle and veal calves at slaughter.</title>
        <authorList>
            <person name="Biggel M."/>
        </authorList>
    </citation>
    <scope>NUCLEOTIDE SEQUENCE</scope>
    <source>
        <strain evidence="12">K204-1</strain>
    </source>
</reference>
<feature type="binding site" evidence="9">
    <location>
        <position position="225"/>
    </location>
    <ligand>
        <name>Mg(2+)</name>
        <dbReference type="ChEBI" id="CHEBI:18420"/>
    </ligand>
</feature>
<evidence type="ECO:0000256" key="3">
    <source>
        <dbReference type="ARBA" id="ARBA00022723"/>
    </source>
</evidence>
<dbReference type="GO" id="GO:0005737">
    <property type="term" value="C:cytoplasm"/>
    <property type="evidence" value="ECO:0007669"/>
    <property type="project" value="TreeGrafter"/>
</dbReference>
<dbReference type="Gene3D" id="3.90.650.10">
    <property type="entry name" value="PurM-like C-terminal domain"/>
    <property type="match status" value="1"/>
</dbReference>
<protein>
    <recommendedName>
        <fullName evidence="9">Selenide, water dikinase</fullName>
        <ecNumber evidence="9">2.7.9.3</ecNumber>
    </recommendedName>
    <alternativeName>
        <fullName evidence="9">Selenium donor protein</fullName>
    </alternativeName>
    <alternativeName>
        <fullName evidence="9">Selenophosphate synthase</fullName>
    </alternativeName>
</protein>
<evidence type="ECO:0000256" key="8">
    <source>
        <dbReference type="ARBA" id="ARBA00023266"/>
    </source>
</evidence>
<evidence type="ECO:0000259" key="11">
    <source>
        <dbReference type="Pfam" id="PF02769"/>
    </source>
</evidence>
<organism evidence="12 13">
    <name type="scientific">Vagococcus lutrae</name>
    <dbReference type="NCBI Taxonomy" id="81947"/>
    <lineage>
        <taxon>Bacteria</taxon>
        <taxon>Bacillati</taxon>
        <taxon>Bacillota</taxon>
        <taxon>Bacilli</taxon>
        <taxon>Lactobacillales</taxon>
        <taxon>Enterococcaceae</taxon>
        <taxon>Vagococcus</taxon>
    </lineage>
</organism>
<comment type="catalytic activity">
    <reaction evidence="9">
        <text>hydrogenselenide + ATP + H2O = selenophosphate + AMP + phosphate + 2 H(+)</text>
        <dbReference type="Rhea" id="RHEA:18737"/>
        <dbReference type="ChEBI" id="CHEBI:15377"/>
        <dbReference type="ChEBI" id="CHEBI:15378"/>
        <dbReference type="ChEBI" id="CHEBI:16144"/>
        <dbReference type="ChEBI" id="CHEBI:29317"/>
        <dbReference type="ChEBI" id="CHEBI:30616"/>
        <dbReference type="ChEBI" id="CHEBI:43474"/>
        <dbReference type="ChEBI" id="CHEBI:456215"/>
        <dbReference type="EC" id="2.7.9.3"/>
    </reaction>
</comment>
<feature type="binding site" description="in other chain" evidence="9">
    <location>
        <begin position="47"/>
        <end position="49"/>
    </location>
    <ligand>
        <name>ATP</name>
        <dbReference type="ChEBI" id="CHEBI:30616"/>
        <note>ligand shared between dimeric partners</note>
    </ligand>
</feature>
<evidence type="ECO:0000259" key="10">
    <source>
        <dbReference type="Pfam" id="PF00586"/>
    </source>
</evidence>
<feature type="domain" description="PurM-like N-terminal" evidence="10">
    <location>
        <begin position="49"/>
        <end position="155"/>
    </location>
</feature>
<keyword evidence="6 9" id="KW-0067">ATP-binding</keyword>
<dbReference type="CDD" id="cd02195">
    <property type="entry name" value="SelD"/>
    <property type="match status" value="1"/>
</dbReference>
<dbReference type="AlphaFoldDB" id="A0AAE9XI86"/>
<dbReference type="EC" id="2.7.9.3" evidence="9"/>
<dbReference type="InterPro" id="IPR023061">
    <property type="entry name" value="SelD_I"/>
</dbReference>
<dbReference type="InterPro" id="IPR004536">
    <property type="entry name" value="SPS/SelD"/>
</dbReference>
<evidence type="ECO:0000313" key="12">
    <source>
        <dbReference type="EMBL" id="WCG22500.1"/>
    </source>
</evidence>